<evidence type="ECO:0000256" key="5">
    <source>
        <dbReference type="SAM" id="MobiDB-lite"/>
    </source>
</evidence>
<feature type="region of interest" description="Disordered" evidence="5">
    <location>
        <begin position="335"/>
        <end position="417"/>
    </location>
</feature>
<dbReference type="Proteomes" id="UP000326757">
    <property type="component" value="Unassembled WGS sequence"/>
</dbReference>
<protein>
    <recommendedName>
        <fullName evidence="6">C3H1-type domain-containing protein</fullName>
    </recommendedName>
</protein>
<feature type="compositionally biased region" description="Gly residues" evidence="5">
    <location>
        <begin position="1219"/>
        <end position="1232"/>
    </location>
</feature>
<dbReference type="SUPFAM" id="SSF90229">
    <property type="entry name" value="CCCH zinc finger"/>
    <property type="match status" value="1"/>
</dbReference>
<gene>
    <name evidence="7" type="ORF">EYC80_007218</name>
</gene>
<evidence type="ECO:0000256" key="1">
    <source>
        <dbReference type="ARBA" id="ARBA00022723"/>
    </source>
</evidence>
<comment type="caution">
    <text evidence="7">The sequence shown here is derived from an EMBL/GenBank/DDBJ whole genome shotgun (WGS) entry which is preliminary data.</text>
</comment>
<name>A0A5N6K0I9_MONLA</name>
<evidence type="ECO:0000313" key="7">
    <source>
        <dbReference type="EMBL" id="KAB8295315.1"/>
    </source>
</evidence>
<evidence type="ECO:0000256" key="4">
    <source>
        <dbReference type="PROSITE-ProRule" id="PRU00723"/>
    </source>
</evidence>
<evidence type="ECO:0000313" key="8">
    <source>
        <dbReference type="Proteomes" id="UP000326757"/>
    </source>
</evidence>
<accession>A0A5N6K0I9</accession>
<feature type="compositionally biased region" description="Basic and acidic residues" evidence="5">
    <location>
        <begin position="746"/>
        <end position="756"/>
    </location>
</feature>
<proteinExistence type="predicted"/>
<feature type="compositionally biased region" description="Acidic residues" evidence="5">
    <location>
        <begin position="386"/>
        <end position="407"/>
    </location>
</feature>
<keyword evidence="1 4" id="KW-0479">Metal-binding</keyword>
<feature type="compositionally biased region" description="Polar residues" evidence="5">
    <location>
        <begin position="60"/>
        <end position="96"/>
    </location>
</feature>
<feature type="zinc finger region" description="C3H1-type" evidence="4">
    <location>
        <begin position="1189"/>
        <end position="1216"/>
    </location>
</feature>
<dbReference type="InterPro" id="IPR036855">
    <property type="entry name" value="Znf_CCCH_sf"/>
</dbReference>
<dbReference type="GO" id="GO:0008270">
    <property type="term" value="F:zinc ion binding"/>
    <property type="evidence" value="ECO:0007669"/>
    <property type="project" value="UniProtKB-KW"/>
</dbReference>
<evidence type="ECO:0000256" key="2">
    <source>
        <dbReference type="ARBA" id="ARBA00022771"/>
    </source>
</evidence>
<dbReference type="OrthoDB" id="4347at2759"/>
<dbReference type="AlphaFoldDB" id="A0A5N6K0I9"/>
<feature type="region of interest" description="Disordered" evidence="5">
    <location>
        <begin position="1133"/>
        <end position="1167"/>
    </location>
</feature>
<feature type="compositionally biased region" description="Pro residues" evidence="5">
    <location>
        <begin position="731"/>
        <end position="744"/>
    </location>
</feature>
<feature type="compositionally biased region" description="Low complexity" evidence="5">
    <location>
        <begin position="35"/>
        <end position="54"/>
    </location>
</feature>
<feature type="region of interest" description="Disordered" evidence="5">
    <location>
        <begin position="629"/>
        <end position="766"/>
    </location>
</feature>
<evidence type="ECO:0000256" key="3">
    <source>
        <dbReference type="ARBA" id="ARBA00022833"/>
    </source>
</evidence>
<sequence length="1232" mass="137149">MDSDNHGYIPDDVDFDGLLNNPPVWPNTTDQYGFQQHQSQQQQQQQQQQQHMQQDPYARYSTNQPSYGQQYDLSHQQPSYNSLSYSNDPGYTTQYQHARPSDMFGPTSYNLDPSMQEPNSYHGAQSSFPYQLTTTQHPTISPQTLQYNMLAQQQLNTGIGSATFQRSNSGIGNKPDYNYGQRAQSNDNHFFSRPQNGILPQKMTQNVSNNTIRYPSLAPDLGSNEEAKKHVPLEEKYPVVAPATIAAPHQRDGSEYRLIAPANPLRVTHPDLVANNASSRPRLSYAPFVAWEDTPIQVAPGLKNTIPKYYPRKSRSGKELVVGLNKSKILTSAKVSQKIRVPKKKKTHVSTYKGTGRSAFDKDFNARADGTNTPIKSPSTPTESSSSEEETSSEEESDYEDDEEEEMPPPVDISTVRELTRPNDIPSAARWDAIGIVWKDPNSSPSAAAITSAMNDYANAVSALRVQIKDVAAKIEEATTSKVPEAQLQKLKDLRAEQSDALYQTLDAAIKLGYGSIVENLGGHQKLVSGLTATLIECTKSDDYLGKLPRAVFALLARFQTLTEELLKKSKFDALARRWNKKGDSEIKGYIKTIMESTTDAKGRASKTEKDIVNVEETKKRLEKVEEIKSRAAETAKPTAAIPSSKRPHDGDSNNGKPNKKFATDVSGTPTSTPKLPPIPKRSTQNNLLGISSKPTPKPTPKVAPPKKKEPSPPMSSRLGDILASIEKPPEPPQKAAPAAGPPETPEEKKRRERKESRRHLRVKFKPDNELEQIRLFKHEVAEDEGRQDNMLRDAHNNHSEGMMHKQRVKVTDDEDDESTSAMIEDRPYPTLIEVDLSNLDKHTTYGPSYITRGGNVKFVTPEQQVQERREANELLVIYNDPSEIPPSAKEPSAANNAASGMVRQLKYPNAPWLIQRLHDIHQYGPEYARTLSISRLEERKYKEMRDNQARGFSQNASSSNGVPSVLQQIGGVQQNKLNMDAAAWENLQRIVASLKGKPYPATEPPEWMNEAQKNDWWEGYNKDHPNAAEERLIAQLQAPQAPPAPPMMSAIPVSQMQSYQPQMSQPVMSYQVAVPDVNQQVQQYLASLTGNNNMSGDGTSSSTPQQFDFSAWANNPALKGYGPALSNDGASLRQWGTGYQNDENRDSRPKNTNYNDNWKGKKGSAWKNNTEWKKDSKYEPLDENGQYKGKKQPCKFWGEGKCAKGAACTYSHEPEDQGAGGAGSGAGRDRY</sequence>
<dbReference type="Gene3D" id="4.10.1000.10">
    <property type="entry name" value="Zinc finger, CCCH-type"/>
    <property type="match status" value="1"/>
</dbReference>
<dbReference type="EMBL" id="VIGI01000010">
    <property type="protein sequence ID" value="KAB8295315.1"/>
    <property type="molecule type" value="Genomic_DNA"/>
</dbReference>
<feature type="domain" description="C3H1-type" evidence="6">
    <location>
        <begin position="1189"/>
        <end position="1216"/>
    </location>
</feature>
<dbReference type="PROSITE" id="PS50103">
    <property type="entry name" value="ZF_C3H1"/>
    <property type="match status" value="1"/>
</dbReference>
<evidence type="ECO:0000259" key="6">
    <source>
        <dbReference type="PROSITE" id="PS50103"/>
    </source>
</evidence>
<keyword evidence="2 4" id="KW-0863">Zinc-finger</keyword>
<keyword evidence="3 4" id="KW-0862">Zinc</keyword>
<feature type="region of interest" description="Disordered" evidence="5">
    <location>
        <begin position="1212"/>
        <end position="1232"/>
    </location>
</feature>
<keyword evidence="8" id="KW-1185">Reference proteome</keyword>
<organism evidence="7 8">
    <name type="scientific">Monilinia laxa</name>
    <name type="common">Brown rot fungus</name>
    <name type="synonym">Sclerotinia laxa</name>
    <dbReference type="NCBI Taxonomy" id="61186"/>
    <lineage>
        <taxon>Eukaryota</taxon>
        <taxon>Fungi</taxon>
        <taxon>Dikarya</taxon>
        <taxon>Ascomycota</taxon>
        <taxon>Pezizomycotina</taxon>
        <taxon>Leotiomycetes</taxon>
        <taxon>Helotiales</taxon>
        <taxon>Sclerotiniaceae</taxon>
        <taxon>Monilinia</taxon>
    </lineage>
</organism>
<reference evidence="7 8" key="1">
    <citation type="submission" date="2019-06" db="EMBL/GenBank/DDBJ databases">
        <title>Genome Sequence of the Brown Rot Fungal Pathogen Monilinia laxa.</title>
        <authorList>
            <person name="De Miccolis Angelini R.M."/>
            <person name="Landi L."/>
            <person name="Abate D."/>
            <person name="Pollastro S."/>
            <person name="Romanazzi G."/>
            <person name="Faretra F."/>
        </authorList>
    </citation>
    <scope>NUCLEOTIDE SEQUENCE [LARGE SCALE GENOMIC DNA]</scope>
    <source>
        <strain evidence="7 8">Mlax316</strain>
    </source>
</reference>
<dbReference type="InterPro" id="IPR000571">
    <property type="entry name" value="Znf_CCCH"/>
</dbReference>
<feature type="region of interest" description="Disordered" evidence="5">
    <location>
        <begin position="1"/>
        <end position="105"/>
    </location>
</feature>